<feature type="domain" description="BTB" evidence="1">
    <location>
        <begin position="214"/>
        <end position="283"/>
    </location>
</feature>
<dbReference type="InterPro" id="IPR045068">
    <property type="entry name" value="BACURD1-3"/>
</dbReference>
<accession>A0A2P6NM10</accession>
<evidence type="ECO:0000259" key="2">
    <source>
        <dbReference type="PROSITE" id="PS51886"/>
    </source>
</evidence>
<dbReference type="CDD" id="cd18316">
    <property type="entry name" value="BTB_POZ_KCTD-like"/>
    <property type="match status" value="1"/>
</dbReference>
<dbReference type="InParanoid" id="A0A2P6NM10"/>
<sequence>MLTSSGLVVCQVPRVHHRSVSTLNNQKRRSYTLKMLHLVRPQFVLEMNSMFEQMRREQPLPVQALWRRDARLFPLEIRGIPCRVDRHRRRRTQKRSTGAEAQRIPFGSSPPIVVEEPQCSRISIQNLTTYRITYLSCMYRHQLLKSFTFHRGHIGTIFLRSLLMSISARENSETSMDGVDALSLDDRLKRVRHEEEKWNSFVKKLQANTEGVARRVNLNVGGTRFTTTKETLLQLEDTYFSAMLANSDHFKPEDDGSYFIDRSPKYFEIILQYLRSGTICTQGMTREQMRELVSELDYYCIHLELQDANSLLSIYHEDVINGWMNRENYKIGPLLYKATRHGFTAEDFHRKCDNRGPTVTLLRSRSGYLFGGINKWMWNPKVAQKTMIFTLTNPHGIEPTFYPLKEECILPKVYKSDMGAIFGGNEKWGHDIRVSGNPQVEACTIQFPVDFVDTTGKGDKTFTGENTLRLNEVEVYSLIWMPHPAELKTVESRTPVQKIQHATTPSQ</sequence>
<evidence type="ECO:0000313" key="4">
    <source>
        <dbReference type="Proteomes" id="UP000241769"/>
    </source>
</evidence>
<dbReference type="GO" id="GO:0051260">
    <property type="term" value="P:protein homooligomerization"/>
    <property type="evidence" value="ECO:0007669"/>
    <property type="project" value="InterPro"/>
</dbReference>
<dbReference type="EMBL" id="MDYQ01000052">
    <property type="protein sequence ID" value="PRP85000.1"/>
    <property type="molecule type" value="Genomic_DNA"/>
</dbReference>
<dbReference type="PROSITE" id="PS51886">
    <property type="entry name" value="TLDC"/>
    <property type="match status" value="1"/>
</dbReference>
<dbReference type="InterPro" id="IPR011333">
    <property type="entry name" value="SKP1/BTB/POZ_sf"/>
</dbReference>
<dbReference type="SMART" id="SM00225">
    <property type="entry name" value="BTB"/>
    <property type="match status" value="1"/>
</dbReference>
<dbReference type="Pfam" id="PF07534">
    <property type="entry name" value="TLD"/>
    <property type="match status" value="1"/>
</dbReference>
<dbReference type="InterPro" id="IPR000210">
    <property type="entry name" value="BTB/POZ_dom"/>
</dbReference>
<dbReference type="PROSITE" id="PS50097">
    <property type="entry name" value="BTB"/>
    <property type="match status" value="1"/>
</dbReference>
<organism evidence="3 4">
    <name type="scientific">Planoprotostelium fungivorum</name>
    <dbReference type="NCBI Taxonomy" id="1890364"/>
    <lineage>
        <taxon>Eukaryota</taxon>
        <taxon>Amoebozoa</taxon>
        <taxon>Evosea</taxon>
        <taxon>Variosea</taxon>
        <taxon>Cavosteliida</taxon>
        <taxon>Cavosteliaceae</taxon>
        <taxon>Planoprotostelium</taxon>
    </lineage>
</organism>
<dbReference type="Proteomes" id="UP000241769">
    <property type="component" value="Unassembled WGS sequence"/>
</dbReference>
<dbReference type="SUPFAM" id="SSF54695">
    <property type="entry name" value="POZ domain"/>
    <property type="match status" value="1"/>
</dbReference>
<dbReference type="PANTHER" id="PTHR11145:SF8">
    <property type="entry name" value="RE57120P"/>
    <property type="match status" value="1"/>
</dbReference>
<feature type="domain" description="TLDc" evidence="2">
    <location>
        <begin position="310"/>
        <end position="479"/>
    </location>
</feature>
<dbReference type="OrthoDB" id="2414723at2759"/>
<evidence type="ECO:0000313" key="3">
    <source>
        <dbReference type="EMBL" id="PRP85000.1"/>
    </source>
</evidence>
<name>A0A2P6NM10_9EUKA</name>
<protein>
    <recommendedName>
        <fullName evidence="5">BTB domain-containing protein</fullName>
    </recommendedName>
</protein>
<dbReference type="AlphaFoldDB" id="A0A2P6NM10"/>
<keyword evidence="4" id="KW-1185">Reference proteome</keyword>
<dbReference type="InterPro" id="IPR006571">
    <property type="entry name" value="TLDc_dom"/>
</dbReference>
<dbReference type="Gene3D" id="3.30.710.10">
    <property type="entry name" value="Potassium Channel Kv1.1, Chain A"/>
    <property type="match status" value="1"/>
</dbReference>
<evidence type="ECO:0000259" key="1">
    <source>
        <dbReference type="PROSITE" id="PS50097"/>
    </source>
</evidence>
<evidence type="ECO:0008006" key="5">
    <source>
        <dbReference type="Google" id="ProtNLM"/>
    </source>
</evidence>
<gene>
    <name evidence="3" type="ORF">PROFUN_07288</name>
</gene>
<comment type="caution">
    <text evidence="3">The sequence shown here is derived from an EMBL/GenBank/DDBJ whole genome shotgun (WGS) entry which is preliminary data.</text>
</comment>
<proteinExistence type="predicted"/>
<dbReference type="InterPro" id="IPR003131">
    <property type="entry name" value="T1-type_BTB"/>
</dbReference>
<dbReference type="PANTHER" id="PTHR11145">
    <property type="entry name" value="BTB/POZ DOMAIN-CONTAINING ADAPTER FOR CUL3-MEDIATED RHOA DEGRADATION PROTEIN FAMILY MEMBER"/>
    <property type="match status" value="1"/>
</dbReference>
<reference evidence="3 4" key="1">
    <citation type="journal article" date="2018" name="Genome Biol. Evol.">
        <title>Multiple Roots of Fruiting Body Formation in Amoebozoa.</title>
        <authorList>
            <person name="Hillmann F."/>
            <person name="Forbes G."/>
            <person name="Novohradska S."/>
            <person name="Ferling I."/>
            <person name="Riege K."/>
            <person name="Groth M."/>
            <person name="Westermann M."/>
            <person name="Marz M."/>
            <person name="Spaller T."/>
            <person name="Winckler T."/>
            <person name="Schaap P."/>
            <person name="Glockner G."/>
        </authorList>
    </citation>
    <scope>NUCLEOTIDE SEQUENCE [LARGE SCALE GENOMIC DNA]</scope>
    <source>
        <strain evidence="3 4">Jena</strain>
    </source>
</reference>
<dbReference type="Pfam" id="PF02214">
    <property type="entry name" value="BTB_2"/>
    <property type="match status" value="1"/>
</dbReference>
<dbReference type="SMART" id="SM00584">
    <property type="entry name" value="TLDc"/>
    <property type="match status" value="1"/>
</dbReference>